<evidence type="ECO:0000256" key="2">
    <source>
        <dbReference type="ARBA" id="ARBA00022448"/>
    </source>
</evidence>
<accession>A0A830FLR5</accession>
<protein>
    <recommendedName>
        <fullName evidence="5">Fe/B12 periplasmic-binding domain-containing protein</fullName>
    </recommendedName>
</protein>
<proteinExistence type="predicted"/>
<feature type="region of interest" description="Disordered" evidence="4">
    <location>
        <begin position="33"/>
        <end position="61"/>
    </location>
</feature>
<dbReference type="OrthoDB" id="304381at2157"/>
<evidence type="ECO:0000259" key="5">
    <source>
        <dbReference type="Pfam" id="PF01497"/>
    </source>
</evidence>
<evidence type="ECO:0000256" key="1">
    <source>
        <dbReference type="ARBA" id="ARBA00004196"/>
    </source>
</evidence>
<dbReference type="EMBL" id="BMPG01000003">
    <property type="protein sequence ID" value="GGL65046.1"/>
    <property type="molecule type" value="Genomic_DNA"/>
</dbReference>
<dbReference type="Pfam" id="PF01497">
    <property type="entry name" value="Peripla_BP_2"/>
    <property type="match status" value="1"/>
</dbReference>
<name>A0A830FLR5_9EURY</name>
<feature type="domain" description="Fe/B12 periplasmic-binding" evidence="5">
    <location>
        <begin position="201"/>
        <end position="342"/>
    </location>
</feature>
<comment type="caution">
    <text evidence="6">The sequence shown here is derived from an EMBL/GenBank/DDBJ whole genome shotgun (WGS) entry which is preliminary data.</text>
</comment>
<gene>
    <name evidence="6" type="ORF">GCM10009039_23760</name>
</gene>
<dbReference type="PANTHER" id="PTHR30532">
    <property type="entry name" value="IRON III DICITRATE-BINDING PERIPLASMIC PROTEIN"/>
    <property type="match status" value="1"/>
</dbReference>
<dbReference type="InterPro" id="IPR051313">
    <property type="entry name" value="Bact_iron-sidero_bind"/>
</dbReference>
<keyword evidence="2" id="KW-0813">Transport</keyword>
<dbReference type="PROSITE" id="PS51257">
    <property type="entry name" value="PROKAR_LIPOPROTEIN"/>
    <property type="match status" value="1"/>
</dbReference>
<organism evidence="6 7">
    <name type="scientific">Halocalculus aciditolerans</name>
    <dbReference type="NCBI Taxonomy" id="1383812"/>
    <lineage>
        <taxon>Archaea</taxon>
        <taxon>Methanobacteriati</taxon>
        <taxon>Methanobacteriota</taxon>
        <taxon>Stenosarchaea group</taxon>
        <taxon>Halobacteria</taxon>
        <taxon>Halobacteriales</taxon>
        <taxon>Halobacteriaceae</taxon>
        <taxon>Halocalculus</taxon>
    </lineage>
</organism>
<dbReference type="Proteomes" id="UP000607197">
    <property type="component" value="Unassembled WGS sequence"/>
</dbReference>
<dbReference type="InterPro" id="IPR002491">
    <property type="entry name" value="ABC_transptr_periplasmic_BD"/>
</dbReference>
<dbReference type="SUPFAM" id="SSF53807">
    <property type="entry name" value="Helical backbone' metal receptor"/>
    <property type="match status" value="1"/>
</dbReference>
<evidence type="ECO:0000313" key="7">
    <source>
        <dbReference type="Proteomes" id="UP000607197"/>
    </source>
</evidence>
<keyword evidence="3" id="KW-0732">Signal</keyword>
<dbReference type="RefSeq" id="WP_188979219.1">
    <property type="nucleotide sequence ID" value="NZ_BMPG01000003.1"/>
</dbReference>
<keyword evidence="7" id="KW-1185">Reference proteome</keyword>
<reference evidence="6" key="2">
    <citation type="submission" date="2020-09" db="EMBL/GenBank/DDBJ databases">
        <authorList>
            <person name="Sun Q."/>
            <person name="Ohkuma M."/>
        </authorList>
    </citation>
    <scope>NUCLEOTIDE SEQUENCE</scope>
    <source>
        <strain evidence="6">JCM 19596</strain>
    </source>
</reference>
<evidence type="ECO:0000256" key="3">
    <source>
        <dbReference type="ARBA" id="ARBA00022729"/>
    </source>
</evidence>
<evidence type="ECO:0000313" key="6">
    <source>
        <dbReference type="EMBL" id="GGL65046.1"/>
    </source>
</evidence>
<reference evidence="6" key="1">
    <citation type="journal article" date="2014" name="Int. J. Syst. Evol. Microbiol.">
        <title>Complete genome sequence of Corynebacterium casei LMG S-19264T (=DSM 44701T), isolated from a smear-ripened cheese.</title>
        <authorList>
            <consortium name="US DOE Joint Genome Institute (JGI-PGF)"/>
            <person name="Walter F."/>
            <person name="Albersmeier A."/>
            <person name="Kalinowski J."/>
            <person name="Ruckert C."/>
        </authorList>
    </citation>
    <scope>NUCLEOTIDE SEQUENCE</scope>
    <source>
        <strain evidence="6">JCM 19596</strain>
    </source>
</reference>
<comment type="subcellular location">
    <subcellularLocation>
        <location evidence="1">Cell envelope</location>
    </subcellularLocation>
</comment>
<dbReference type="PANTHER" id="PTHR30532:SF1">
    <property type="entry name" value="IRON(3+)-HYDROXAMATE-BINDING PROTEIN FHUD"/>
    <property type="match status" value="1"/>
</dbReference>
<dbReference type="AlphaFoldDB" id="A0A830FLR5"/>
<evidence type="ECO:0000256" key="4">
    <source>
        <dbReference type="SAM" id="MobiDB-lite"/>
    </source>
</evidence>
<sequence length="406" mass="44617">MVDDAGRDMTTRRDYVKYGGSILGGALLAGCSGGQSADPTAESTTTTTTASESTPTPAESSYTVTMAPMGEVEFEGVPETIFTRLTHLAGMAFALGRGSDVNALHAPDYYDALWNQFTPRLPGVELDWTGRYSSWNVSKEKLYELDSDVHLADPASVLALDEWGMGDIEEIRENVAPWFGNTFSNAHKSPPEAYADRYEYYTLWEQFEKVSQVFREEAKYEALAEIHDDVMATVEADLPASDARPGIVMGGFSDPSAPYVYNVDTPGYLTAHVRPFQPVDAFGDDVESGARVDMEALAEANPDVILVFGGLHPSTDISEIRSSLEDDPVGSTIPAVENGRIYPQGGRYQGPVLNLFQLEMTAKQLYPDTFGEWPEYAEGPYPELPESEQFFDRQRVADIINGEFEA</sequence>
<dbReference type="Gene3D" id="3.40.50.1980">
    <property type="entry name" value="Nitrogenase molybdenum iron protein domain"/>
    <property type="match status" value="2"/>
</dbReference>